<protein>
    <submittedName>
        <fullName evidence="2">CMRF35-like molecule 8</fullName>
    </submittedName>
</protein>
<organism evidence="1 2">
    <name type="scientific">Echinops telfairi</name>
    <name type="common">Lesser hedgehog tenrec</name>
    <dbReference type="NCBI Taxonomy" id="9371"/>
    <lineage>
        <taxon>Eukaryota</taxon>
        <taxon>Metazoa</taxon>
        <taxon>Chordata</taxon>
        <taxon>Craniata</taxon>
        <taxon>Vertebrata</taxon>
        <taxon>Euteleostomi</taxon>
        <taxon>Mammalia</taxon>
        <taxon>Eutheria</taxon>
        <taxon>Afrotheria</taxon>
        <taxon>Tenrecidae</taxon>
        <taxon>Tenrecinae</taxon>
        <taxon>Echinops</taxon>
    </lineage>
</organism>
<evidence type="ECO:0000313" key="2">
    <source>
        <dbReference type="RefSeq" id="XP_045155879.1"/>
    </source>
</evidence>
<dbReference type="Proteomes" id="UP000694863">
    <property type="component" value="Unplaced"/>
</dbReference>
<proteinExistence type="predicted"/>
<accession>A0AC59C6Y6</accession>
<dbReference type="RefSeq" id="XP_045155879.1">
    <property type="nucleotide sequence ID" value="XM_045299944.1"/>
</dbReference>
<keyword evidence="1" id="KW-1185">Reference proteome</keyword>
<evidence type="ECO:0000313" key="1">
    <source>
        <dbReference type="Proteomes" id="UP000694863"/>
    </source>
</evidence>
<name>A0AC59C6Y6_ECHTE</name>
<reference evidence="2" key="1">
    <citation type="submission" date="2025-08" db="UniProtKB">
        <authorList>
            <consortium name="RefSeq"/>
        </authorList>
    </citation>
    <scope>IDENTIFICATION</scope>
</reference>
<gene>
    <name evidence="2" type="primary">LOC101641013</name>
</gene>
<sequence>MRARRRKAAQRAQLSRNHSLPQLDEPGEPCYANLELQTWPSGTAPEQQRDVEVEYSTVAAPMDEVDYTSVTFALPSQGPEAPSTALERPREEPEYSVVKKPSPPSQACPSEGPLGS</sequence>